<feature type="region of interest" description="Disordered" evidence="1">
    <location>
        <begin position="152"/>
        <end position="176"/>
    </location>
</feature>
<feature type="region of interest" description="Disordered" evidence="1">
    <location>
        <begin position="127"/>
        <end position="146"/>
    </location>
</feature>
<comment type="caution">
    <text evidence="2">The sequence shown here is derived from an EMBL/GenBank/DDBJ whole genome shotgun (WGS) entry which is preliminary data.</text>
</comment>
<sequence>MKEVTYYYQGICPETGELLRLPRTLLAEKIARDLMTTITNPEGKMYGILLGENAAGEIEILKAFSGQGEATGWVPSLVGREKIVLEEKRVLQLLETIKQEIITLQSIPEHNLYRLNQANFERKIQALQQQHQNHKQERDRLRNLGDLNPEELEKLNNISRQEKRERKQLKQEQKQV</sequence>
<dbReference type="EMBL" id="BEYQ01000014">
    <property type="protein sequence ID" value="GBD54733.1"/>
    <property type="molecule type" value="Genomic_DNA"/>
</dbReference>
<dbReference type="AlphaFoldDB" id="A0A2H6BX29"/>
<organism evidence="2 3">
    <name type="scientific">Microcystis aeruginosa NIES-298</name>
    <dbReference type="NCBI Taxonomy" id="449468"/>
    <lineage>
        <taxon>Bacteria</taxon>
        <taxon>Bacillati</taxon>
        <taxon>Cyanobacteriota</taxon>
        <taxon>Cyanophyceae</taxon>
        <taxon>Oscillatoriophycideae</taxon>
        <taxon>Chroococcales</taxon>
        <taxon>Microcystaceae</taxon>
        <taxon>Microcystis</taxon>
    </lineage>
</organism>
<reference evidence="3" key="1">
    <citation type="submission" date="2017-12" db="EMBL/GenBank/DDBJ databases">
        <title>Improved Draft Genome Sequence of Microcystis aeruginosa NIES-298, a Microcystin-Producing Cyanobacterium from Lake Kasumigaura, Japan.</title>
        <authorList>
            <person name="Yamaguchi H."/>
            <person name="Suzuki S."/>
            <person name="Kawachi M."/>
        </authorList>
    </citation>
    <scope>NUCLEOTIDE SEQUENCE [LARGE SCALE GENOMIC DNA]</scope>
    <source>
        <strain evidence="3">NIES-298</strain>
    </source>
</reference>
<feature type="compositionally biased region" description="Basic and acidic residues" evidence="1">
    <location>
        <begin position="160"/>
        <end position="176"/>
    </location>
</feature>
<evidence type="ECO:0000256" key="1">
    <source>
        <dbReference type="SAM" id="MobiDB-lite"/>
    </source>
</evidence>
<name>A0A2H6BX29_MICAE</name>
<dbReference type="Proteomes" id="UP000236321">
    <property type="component" value="Unassembled WGS sequence"/>
</dbReference>
<gene>
    <name evidence="2" type="ORF">BGM30_38260</name>
</gene>
<proteinExistence type="predicted"/>
<accession>A0A2H6BX29</accession>
<evidence type="ECO:0000313" key="2">
    <source>
        <dbReference type="EMBL" id="GBD54733.1"/>
    </source>
</evidence>
<feature type="compositionally biased region" description="Basic and acidic residues" evidence="1">
    <location>
        <begin position="134"/>
        <end position="143"/>
    </location>
</feature>
<protein>
    <submittedName>
        <fullName evidence="2">Uncharacterized protein</fullName>
    </submittedName>
</protein>
<evidence type="ECO:0000313" key="3">
    <source>
        <dbReference type="Proteomes" id="UP000236321"/>
    </source>
</evidence>